<organism evidence="2 3">
    <name type="scientific">Nocardioides caricicola</name>
    <dbReference type="NCBI Taxonomy" id="634770"/>
    <lineage>
        <taxon>Bacteria</taxon>
        <taxon>Bacillati</taxon>
        <taxon>Actinomycetota</taxon>
        <taxon>Actinomycetes</taxon>
        <taxon>Propionibacteriales</taxon>
        <taxon>Nocardioidaceae</taxon>
        <taxon>Nocardioides</taxon>
    </lineage>
</organism>
<feature type="transmembrane region" description="Helical" evidence="1">
    <location>
        <begin position="38"/>
        <end position="56"/>
    </location>
</feature>
<reference evidence="3" key="1">
    <citation type="journal article" date="2019" name="Int. J. Syst. Evol. Microbiol.">
        <title>The Global Catalogue of Microorganisms (GCM) 10K type strain sequencing project: providing services to taxonomists for standard genome sequencing and annotation.</title>
        <authorList>
            <consortium name="The Broad Institute Genomics Platform"/>
            <consortium name="The Broad Institute Genome Sequencing Center for Infectious Disease"/>
            <person name="Wu L."/>
            <person name="Ma J."/>
        </authorList>
    </citation>
    <scope>NUCLEOTIDE SEQUENCE [LARGE SCALE GENOMIC DNA]</scope>
    <source>
        <strain evidence="3">KACC 13778</strain>
    </source>
</reference>
<keyword evidence="1" id="KW-1133">Transmembrane helix</keyword>
<evidence type="ECO:0000256" key="1">
    <source>
        <dbReference type="SAM" id="Phobius"/>
    </source>
</evidence>
<feature type="transmembrane region" description="Helical" evidence="1">
    <location>
        <begin position="98"/>
        <end position="119"/>
    </location>
</feature>
<sequence>MIARAAVGSLVRTVVLVAVVAIYVAVLNESDSTDPLSAGLLAFLILVSIAFVWALVDGVRRGLVAALVGWLLTSVLAGVAIPATLSVVNDADLGVSDAVFFAILLAVPAFGGLLIGGLVHRTRDHDGSVAAG</sequence>
<feature type="transmembrane region" description="Helical" evidence="1">
    <location>
        <begin position="63"/>
        <end position="86"/>
    </location>
</feature>
<evidence type="ECO:0000313" key="2">
    <source>
        <dbReference type="EMBL" id="MFC5495544.1"/>
    </source>
</evidence>
<accession>A0ABW0N6J8</accession>
<evidence type="ECO:0008006" key="4">
    <source>
        <dbReference type="Google" id="ProtNLM"/>
    </source>
</evidence>
<dbReference type="Proteomes" id="UP001595956">
    <property type="component" value="Unassembled WGS sequence"/>
</dbReference>
<keyword evidence="1" id="KW-0472">Membrane</keyword>
<proteinExistence type="predicted"/>
<evidence type="ECO:0000313" key="3">
    <source>
        <dbReference type="Proteomes" id="UP001595956"/>
    </source>
</evidence>
<keyword evidence="3" id="KW-1185">Reference proteome</keyword>
<feature type="transmembrane region" description="Helical" evidence="1">
    <location>
        <begin position="7"/>
        <end position="26"/>
    </location>
</feature>
<dbReference type="RefSeq" id="WP_345181481.1">
    <property type="nucleotide sequence ID" value="NZ_BAABFQ010000009.1"/>
</dbReference>
<name>A0ABW0N6J8_9ACTN</name>
<keyword evidence="1" id="KW-0812">Transmembrane</keyword>
<protein>
    <recommendedName>
        <fullName evidence="4">Histidine kinase</fullName>
    </recommendedName>
</protein>
<dbReference type="EMBL" id="JBHSMD010000010">
    <property type="protein sequence ID" value="MFC5495544.1"/>
    <property type="molecule type" value="Genomic_DNA"/>
</dbReference>
<comment type="caution">
    <text evidence="2">The sequence shown here is derived from an EMBL/GenBank/DDBJ whole genome shotgun (WGS) entry which is preliminary data.</text>
</comment>
<gene>
    <name evidence="2" type="ORF">ACFPKY_20720</name>
</gene>